<organism evidence="2 3">
    <name type="scientific">Glomus cerebriforme</name>
    <dbReference type="NCBI Taxonomy" id="658196"/>
    <lineage>
        <taxon>Eukaryota</taxon>
        <taxon>Fungi</taxon>
        <taxon>Fungi incertae sedis</taxon>
        <taxon>Mucoromycota</taxon>
        <taxon>Glomeromycotina</taxon>
        <taxon>Glomeromycetes</taxon>
        <taxon>Glomerales</taxon>
        <taxon>Glomeraceae</taxon>
        <taxon>Glomus</taxon>
    </lineage>
</organism>
<proteinExistence type="predicted"/>
<dbReference type="InterPro" id="IPR006571">
    <property type="entry name" value="TLDc_dom"/>
</dbReference>
<dbReference type="AlphaFoldDB" id="A0A397SMR9"/>
<evidence type="ECO:0000313" key="3">
    <source>
        <dbReference type="Proteomes" id="UP000265703"/>
    </source>
</evidence>
<dbReference type="EMBL" id="QKYT01000333">
    <property type="protein sequence ID" value="RIA86972.1"/>
    <property type="molecule type" value="Genomic_DNA"/>
</dbReference>
<gene>
    <name evidence="2" type="ORF">C1645_740464</name>
</gene>
<sequence>MKPKTNLAPSRRPKIDSTLVESDYISLFASWIDKKDSLYYNKKHIPYEFKLLYRSNRDDFDASSFHSDCDNKGATIWIAKIQDSTQLIGGYNPLDWNGNGVKRTADSFLFNFTDGTNISTAKLGYVIDTNKAIFCYNNQGPSMGGLFCGSTIGYNAWTYGNNQTTSNSYPDINIPRYFNVENYEVFQIIKR</sequence>
<dbReference type="OrthoDB" id="2324840at2759"/>
<dbReference type="Proteomes" id="UP000265703">
    <property type="component" value="Unassembled WGS sequence"/>
</dbReference>
<dbReference type="Pfam" id="PF07534">
    <property type="entry name" value="TLD"/>
    <property type="match status" value="1"/>
</dbReference>
<evidence type="ECO:0000259" key="1">
    <source>
        <dbReference type="PROSITE" id="PS51886"/>
    </source>
</evidence>
<reference evidence="2 3" key="1">
    <citation type="submission" date="2018-06" db="EMBL/GenBank/DDBJ databases">
        <title>Comparative genomics reveals the genomic features of Rhizophagus irregularis, R. cerebriforme, R. diaphanum and Gigaspora rosea, and their symbiotic lifestyle signature.</title>
        <authorList>
            <person name="Morin E."/>
            <person name="San Clemente H."/>
            <person name="Chen E.C.H."/>
            <person name="De La Providencia I."/>
            <person name="Hainaut M."/>
            <person name="Kuo A."/>
            <person name="Kohler A."/>
            <person name="Murat C."/>
            <person name="Tang N."/>
            <person name="Roy S."/>
            <person name="Loubradou J."/>
            <person name="Henrissat B."/>
            <person name="Grigoriev I.V."/>
            <person name="Corradi N."/>
            <person name="Roux C."/>
            <person name="Martin F.M."/>
        </authorList>
    </citation>
    <scope>NUCLEOTIDE SEQUENCE [LARGE SCALE GENOMIC DNA]</scope>
    <source>
        <strain evidence="2 3">DAOM 227022</strain>
    </source>
</reference>
<accession>A0A397SMR9</accession>
<protein>
    <recommendedName>
        <fullName evidence="1">TLDc domain-containing protein</fullName>
    </recommendedName>
</protein>
<name>A0A397SMR9_9GLOM</name>
<dbReference type="PROSITE" id="PS51886">
    <property type="entry name" value="TLDC"/>
    <property type="match status" value="1"/>
</dbReference>
<keyword evidence="3" id="KW-1185">Reference proteome</keyword>
<evidence type="ECO:0000313" key="2">
    <source>
        <dbReference type="EMBL" id="RIA86972.1"/>
    </source>
</evidence>
<comment type="caution">
    <text evidence="2">The sequence shown here is derived from an EMBL/GenBank/DDBJ whole genome shotgun (WGS) entry which is preliminary data.</text>
</comment>
<feature type="domain" description="TLDc" evidence="1">
    <location>
        <begin position="18"/>
        <end position="189"/>
    </location>
</feature>